<dbReference type="EMBL" id="NMUH01008386">
    <property type="protein sequence ID" value="MQM18708.1"/>
    <property type="molecule type" value="Genomic_DNA"/>
</dbReference>
<protein>
    <submittedName>
        <fullName evidence="1">Uncharacterized protein</fullName>
    </submittedName>
</protein>
<evidence type="ECO:0000313" key="2">
    <source>
        <dbReference type="Proteomes" id="UP000652761"/>
    </source>
</evidence>
<keyword evidence="2" id="KW-1185">Reference proteome</keyword>
<accession>A0A843XGL7</accession>
<dbReference type="Proteomes" id="UP000652761">
    <property type="component" value="Unassembled WGS sequence"/>
</dbReference>
<reference evidence="1" key="1">
    <citation type="submission" date="2017-07" db="EMBL/GenBank/DDBJ databases">
        <title>Taro Niue Genome Assembly and Annotation.</title>
        <authorList>
            <person name="Atibalentja N."/>
            <person name="Keating K."/>
            <person name="Fields C.J."/>
        </authorList>
    </citation>
    <scope>NUCLEOTIDE SEQUENCE</scope>
    <source>
        <strain evidence="1">Niue_2</strain>
        <tissue evidence="1">Leaf</tissue>
    </source>
</reference>
<dbReference type="AlphaFoldDB" id="A0A843XGL7"/>
<feature type="non-terminal residue" evidence="1">
    <location>
        <position position="1"/>
    </location>
</feature>
<name>A0A843XGL7_COLES</name>
<proteinExistence type="predicted"/>
<sequence>MDHFEDWFSDVDLTLFDVNSGVLTADSGQALALDTAPSGTSVPSTDALAAASGTADSEFQVVPSLPGVDTSDSLSVYIPSPLTVPNLWSPPVFKQTPWEPWPVVWELHVAVVPLPAPPLTITLRTTEGELLQKVSWGIVEREVVSNRPRKRRSKGWEYLRYQPRVSVKLMTEDHGVNID</sequence>
<comment type="caution">
    <text evidence="1">The sequence shown here is derived from an EMBL/GenBank/DDBJ whole genome shotgun (WGS) entry which is preliminary data.</text>
</comment>
<gene>
    <name evidence="1" type="ORF">Taro_051702</name>
</gene>
<evidence type="ECO:0000313" key="1">
    <source>
        <dbReference type="EMBL" id="MQM18708.1"/>
    </source>
</evidence>
<organism evidence="1 2">
    <name type="scientific">Colocasia esculenta</name>
    <name type="common">Wild taro</name>
    <name type="synonym">Arum esculentum</name>
    <dbReference type="NCBI Taxonomy" id="4460"/>
    <lineage>
        <taxon>Eukaryota</taxon>
        <taxon>Viridiplantae</taxon>
        <taxon>Streptophyta</taxon>
        <taxon>Embryophyta</taxon>
        <taxon>Tracheophyta</taxon>
        <taxon>Spermatophyta</taxon>
        <taxon>Magnoliopsida</taxon>
        <taxon>Liliopsida</taxon>
        <taxon>Araceae</taxon>
        <taxon>Aroideae</taxon>
        <taxon>Colocasieae</taxon>
        <taxon>Colocasia</taxon>
    </lineage>
</organism>